<dbReference type="PANTHER" id="PTHR43738:SF2">
    <property type="entry name" value="ABC TRANSPORTER PERMEASE"/>
    <property type="match status" value="1"/>
</dbReference>
<dbReference type="Pfam" id="PF02687">
    <property type="entry name" value="FtsX"/>
    <property type="match status" value="2"/>
</dbReference>
<keyword evidence="2" id="KW-1003">Cell membrane</keyword>
<feature type="domain" description="ABC3 transporter permease C-terminal" evidence="7">
    <location>
        <begin position="561"/>
        <end position="680"/>
    </location>
</feature>
<evidence type="ECO:0000313" key="8">
    <source>
        <dbReference type="EMBL" id="VAX39352.1"/>
    </source>
</evidence>
<evidence type="ECO:0000256" key="5">
    <source>
        <dbReference type="ARBA" id="ARBA00023136"/>
    </source>
</evidence>
<feature type="transmembrane region" description="Helical" evidence="6">
    <location>
        <begin position="20"/>
        <end position="39"/>
    </location>
</feature>
<keyword evidence="5 6" id="KW-0472">Membrane</keyword>
<feature type="transmembrane region" description="Helical" evidence="6">
    <location>
        <begin position="741"/>
        <end position="761"/>
    </location>
</feature>
<dbReference type="InterPro" id="IPR051125">
    <property type="entry name" value="ABC-4/HrtB_transporter"/>
</dbReference>
<evidence type="ECO:0000256" key="2">
    <source>
        <dbReference type="ARBA" id="ARBA00022475"/>
    </source>
</evidence>
<reference evidence="8" key="1">
    <citation type="submission" date="2018-06" db="EMBL/GenBank/DDBJ databases">
        <authorList>
            <person name="Zhirakovskaya E."/>
        </authorList>
    </citation>
    <scope>NUCLEOTIDE SEQUENCE</scope>
</reference>
<sequence length="1166" mass="129420">MTKKQLVFQNLFYDWRTSFALLLGIIAGTTVITGALVVGDSVRGSLRQMTYDRLGRVDFAMTGQRFFREELAKEMATRPGFKNRFDIAPALAMTGSLESQTRDSNEKNSNKKIRRANQINIYAVDNRFWEMASHAEVVCPVENEVILNAPVAKQLNVKTGDKITLWIAVPSSIPRDSLLGERDEMSRELELNVKTILPEDSRVGRFGLKPNQQLPFNAFVSLSTLQQTLEIDRRRNRKTRVITPAKVNALFLAATTKIENESAATSLQQPLDKLGFRLADLGLHIIENKKQGYLSLESDQMILDETSIQTAEQVAASLNLKTSAVMVYLANEIYKATDAKLPEKQRRKKTSFYSIVAGLKLQNKKPFGPFPMTHGSQQLAPNEIVINTELNKVLNAQVGDELVMKYHAVESHGNLPEKEERFKVTGIVSLNHSAANDRHLTPVIKGVTDANSFADWNQPFPMKLPVPKHDDDYWNNYRATPKSFITLAAAQQIWKSRYGQLTSFRIAPAEGETLAETKRKFQQQFLNQFPPEKQGMIFQPVKQIGLQAAAGTTDFSGLFFGFSFFIILSAVILIGLLFRLSVERRSRQIGLLQAVGFSVNAIRNLLFTEGLILVLVGATAGTFFAIGYAQLMIYGLKTWWYGAMGTRFLNLYVQPMSLGIGFVIAVIVAMGAIGWALRQFKYLSTRALLAGAIEPEQRDSKPNRWLIRFNGVSLILIALLAAMATWGIIPATEAFGGLSWRTVLFFLVGIISLTTSLTLLAHGLHSVRFSAVQGKGLMALLRLSIRNAARHRQRSLLTVGLIASATFVLVAVVAGHRNPAVEKPELSSGNGGFRFVAQADQPIFFNLNNKKEREKQNISSNNKIWQETSIMSFRVHRGENASCLNIYQTQLPTILGVPQKMIERSGFKFADTKSNSPWQLLNQQLDSGNIPVLGDMNTLMYSLHKGIDSQIDLPAEIAPTQKLQVAGMFDGSVFQGVLLMSEENFLKLFPNESGYRYFLIEANKENEQEIIETLETRLSPYGFDVELISHRLASFLAVQNTYLSTFQTLGGLGLLLGTFGLATVMLRNVFERRSELALLRAIGFQEREIALLVLLENGFLLSCGLLAGTVSALLAMLPHLTSTGADVPLLSGSLTLAGIFVLGMLAAFFAVIEAIRSPLLTALRSE</sequence>
<proteinExistence type="predicted"/>
<comment type="subcellular location">
    <subcellularLocation>
        <location evidence="1">Cell membrane</location>
        <topology evidence="1">Multi-pass membrane protein</topology>
    </subcellularLocation>
</comment>
<feature type="transmembrane region" description="Helical" evidence="6">
    <location>
        <begin position="705"/>
        <end position="729"/>
    </location>
</feature>
<dbReference type="GO" id="GO:0005886">
    <property type="term" value="C:plasma membrane"/>
    <property type="evidence" value="ECO:0007669"/>
    <property type="project" value="UniProtKB-SubCell"/>
</dbReference>
<keyword evidence="4 6" id="KW-1133">Transmembrane helix</keyword>
<keyword evidence="3 6" id="KW-0812">Transmembrane</keyword>
<feature type="transmembrane region" description="Helical" evidence="6">
    <location>
        <begin position="557"/>
        <end position="578"/>
    </location>
</feature>
<evidence type="ECO:0000256" key="4">
    <source>
        <dbReference type="ARBA" id="ARBA00022989"/>
    </source>
</evidence>
<feature type="transmembrane region" description="Helical" evidence="6">
    <location>
        <begin position="611"/>
        <end position="636"/>
    </location>
</feature>
<feature type="domain" description="ABC3 transporter permease C-terminal" evidence="7">
    <location>
        <begin position="1050"/>
        <end position="1157"/>
    </location>
</feature>
<evidence type="ECO:0000256" key="1">
    <source>
        <dbReference type="ARBA" id="ARBA00004651"/>
    </source>
</evidence>
<protein>
    <submittedName>
        <fullName evidence="8">ABC transporter, fused permease protein Plim_0100</fullName>
    </submittedName>
</protein>
<feature type="transmembrane region" description="Helical" evidence="6">
    <location>
        <begin position="796"/>
        <end position="815"/>
    </location>
</feature>
<organism evidence="8">
    <name type="scientific">hydrothermal vent metagenome</name>
    <dbReference type="NCBI Taxonomy" id="652676"/>
    <lineage>
        <taxon>unclassified sequences</taxon>
        <taxon>metagenomes</taxon>
        <taxon>ecological metagenomes</taxon>
    </lineage>
</organism>
<evidence type="ECO:0000256" key="6">
    <source>
        <dbReference type="SAM" id="Phobius"/>
    </source>
</evidence>
<dbReference type="InterPro" id="IPR003838">
    <property type="entry name" value="ABC3_permease_C"/>
</dbReference>
<feature type="transmembrane region" description="Helical" evidence="6">
    <location>
        <begin position="1091"/>
        <end position="1117"/>
    </location>
</feature>
<evidence type="ECO:0000256" key="3">
    <source>
        <dbReference type="ARBA" id="ARBA00022692"/>
    </source>
</evidence>
<name>A0A3B1DEX6_9ZZZZ</name>
<evidence type="ECO:0000259" key="7">
    <source>
        <dbReference type="Pfam" id="PF02687"/>
    </source>
</evidence>
<feature type="transmembrane region" description="Helical" evidence="6">
    <location>
        <begin position="656"/>
        <end position="677"/>
    </location>
</feature>
<dbReference type="EMBL" id="UOGL01000323">
    <property type="protein sequence ID" value="VAX39352.1"/>
    <property type="molecule type" value="Genomic_DNA"/>
</dbReference>
<feature type="transmembrane region" description="Helical" evidence="6">
    <location>
        <begin position="1049"/>
        <end position="1070"/>
    </location>
</feature>
<gene>
    <name evidence="8" type="ORF">MNBD_PLANCTO02-939</name>
</gene>
<feature type="transmembrane region" description="Helical" evidence="6">
    <location>
        <begin position="1129"/>
        <end position="1155"/>
    </location>
</feature>
<dbReference type="AlphaFoldDB" id="A0A3B1DEX6"/>
<dbReference type="PANTHER" id="PTHR43738">
    <property type="entry name" value="ABC TRANSPORTER, MEMBRANE PROTEIN"/>
    <property type="match status" value="1"/>
</dbReference>
<accession>A0A3B1DEX6</accession>